<reference evidence="3 4" key="1">
    <citation type="journal article" date="2022" name="Nat. Plants">
        <title>Genomes of leafy and leafless Platanthera orchids illuminate the evolution of mycoheterotrophy.</title>
        <authorList>
            <person name="Li M.H."/>
            <person name="Liu K.W."/>
            <person name="Li Z."/>
            <person name="Lu H.C."/>
            <person name="Ye Q.L."/>
            <person name="Zhang D."/>
            <person name="Wang J.Y."/>
            <person name="Li Y.F."/>
            <person name="Zhong Z.M."/>
            <person name="Liu X."/>
            <person name="Yu X."/>
            <person name="Liu D.K."/>
            <person name="Tu X.D."/>
            <person name="Liu B."/>
            <person name="Hao Y."/>
            <person name="Liao X.Y."/>
            <person name="Jiang Y.T."/>
            <person name="Sun W.H."/>
            <person name="Chen J."/>
            <person name="Chen Y.Q."/>
            <person name="Ai Y."/>
            <person name="Zhai J.W."/>
            <person name="Wu S.S."/>
            <person name="Zhou Z."/>
            <person name="Hsiao Y.Y."/>
            <person name="Wu W.L."/>
            <person name="Chen Y.Y."/>
            <person name="Lin Y.F."/>
            <person name="Hsu J.L."/>
            <person name="Li C.Y."/>
            <person name="Wang Z.W."/>
            <person name="Zhao X."/>
            <person name="Zhong W.Y."/>
            <person name="Ma X.K."/>
            <person name="Ma L."/>
            <person name="Huang J."/>
            <person name="Chen G.Z."/>
            <person name="Huang M.Z."/>
            <person name="Huang L."/>
            <person name="Peng D.H."/>
            <person name="Luo Y.B."/>
            <person name="Zou S.Q."/>
            <person name="Chen S.P."/>
            <person name="Lan S."/>
            <person name="Tsai W.C."/>
            <person name="Van de Peer Y."/>
            <person name="Liu Z.J."/>
        </authorList>
    </citation>
    <scope>NUCLEOTIDE SEQUENCE [LARGE SCALE GENOMIC DNA]</scope>
    <source>
        <strain evidence="3">Lor287</strain>
    </source>
</reference>
<sequence>MAAEQLNYPSVSVAMGSNSEKTVMRTVSNVGEEEAVYSVQIRAPEGAEVTVYPGKLGFSAIKQNRSLTSTSAPTTWENGEELWHSRTGPAHMGFPFR</sequence>
<dbReference type="Pfam" id="PF17766">
    <property type="entry name" value="fn3_6"/>
    <property type="match status" value="1"/>
</dbReference>
<organism evidence="3 4">
    <name type="scientific">Platanthera zijinensis</name>
    <dbReference type="NCBI Taxonomy" id="2320716"/>
    <lineage>
        <taxon>Eukaryota</taxon>
        <taxon>Viridiplantae</taxon>
        <taxon>Streptophyta</taxon>
        <taxon>Embryophyta</taxon>
        <taxon>Tracheophyta</taxon>
        <taxon>Spermatophyta</taxon>
        <taxon>Magnoliopsida</taxon>
        <taxon>Liliopsida</taxon>
        <taxon>Asparagales</taxon>
        <taxon>Orchidaceae</taxon>
        <taxon>Orchidoideae</taxon>
        <taxon>Orchideae</taxon>
        <taxon>Orchidinae</taxon>
        <taxon>Platanthera</taxon>
    </lineage>
</organism>
<dbReference type="Proteomes" id="UP001418222">
    <property type="component" value="Unassembled WGS sequence"/>
</dbReference>
<evidence type="ECO:0000259" key="2">
    <source>
        <dbReference type="Pfam" id="PF17766"/>
    </source>
</evidence>
<evidence type="ECO:0000313" key="3">
    <source>
        <dbReference type="EMBL" id="KAK8950989.1"/>
    </source>
</evidence>
<feature type="compositionally biased region" description="Polar residues" evidence="1">
    <location>
        <begin position="68"/>
        <end position="77"/>
    </location>
</feature>
<proteinExistence type="predicted"/>
<evidence type="ECO:0000256" key="1">
    <source>
        <dbReference type="SAM" id="MobiDB-lite"/>
    </source>
</evidence>
<dbReference type="Gene3D" id="2.60.40.2310">
    <property type="match status" value="1"/>
</dbReference>
<dbReference type="InterPro" id="IPR041469">
    <property type="entry name" value="Subtilisin-like_FN3"/>
</dbReference>
<gene>
    <name evidence="3" type="ORF">KSP39_PZI004230</name>
</gene>
<keyword evidence="4" id="KW-1185">Reference proteome</keyword>
<dbReference type="EMBL" id="JBBWWQ010000003">
    <property type="protein sequence ID" value="KAK8950989.1"/>
    <property type="molecule type" value="Genomic_DNA"/>
</dbReference>
<name>A0AAP0BVV6_9ASPA</name>
<comment type="caution">
    <text evidence="3">The sequence shown here is derived from an EMBL/GenBank/DDBJ whole genome shotgun (WGS) entry which is preliminary data.</text>
</comment>
<feature type="region of interest" description="Disordered" evidence="1">
    <location>
        <begin position="68"/>
        <end position="97"/>
    </location>
</feature>
<accession>A0AAP0BVV6</accession>
<dbReference type="AlphaFoldDB" id="A0AAP0BVV6"/>
<protein>
    <recommendedName>
        <fullName evidence="2">Subtilisin-like protease fibronectin type-III domain-containing protein</fullName>
    </recommendedName>
</protein>
<evidence type="ECO:0000313" key="4">
    <source>
        <dbReference type="Proteomes" id="UP001418222"/>
    </source>
</evidence>
<feature type="domain" description="Subtilisin-like protease fibronectin type-III" evidence="2">
    <location>
        <begin position="5"/>
        <end position="79"/>
    </location>
</feature>